<name>A0A2N5N1B2_9BACL</name>
<proteinExistence type="predicted"/>
<organism evidence="2 3">
    <name type="scientific">Paenibacillus pasadenensis</name>
    <dbReference type="NCBI Taxonomy" id="217090"/>
    <lineage>
        <taxon>Bacteria</taxon>
        <taxon>Bacillati</taxon>
        <taxon>Bacillota</taxon>
        <taxon>Bacilli</taxon>
        <taxon>Bacillales</taxon>
        <taxon>Paenibacillaceae</taxon>
        <taxon>Paenibacillus</taxon>
    </lineage>
</organism>
<evidence type="ECO:0000256" key="1">
    <source>
        <dbReference type="SAM" id="Phobius"/>
    </source>
</evidence>
<keyword evidence="1" id="KW-1133">Transmembrane helix</keyword>
<dbReference type="AlphaFoldDB" id="A0A2N5N1B2"/>
<dbReference type="EMBL" id="NFEZ01000004">
    <property type="protein sequence ID" value="PLT44106.1"/>
    <property type="molecule type" value="Genomic_DNA"/>
</dbReference>
<gene>
    <name evidence="2" type="ORF">B8V81_2537</name>
</gene>
<evidence type="ECO:0000313" key="2">
    <source>
        <dbReference type="EMBL" id="PLT44106.1"/>
    </source>
</evidence>
<keyword evidence="1" id="KW-0812">Transmembrane</keyword>
<accession>A0A2N5N1B2</accession>
<dbReference type="Proteomes" id="UP000234789">
    <property type="component" value="Unassembled WGS sequence"/>
</dbReference>
<keyword evidence="1" id="KW-0472">Membrane</keyword>
<comment type="caution">
    <text evidence="2">The sequence shown here is derived from an EMBL/GenBank/DDBJ whole genome shotgun (WGS) entry which is preliminary data.</text>
</comment>
<reference evidence="2 3" key="1">
    <citation type="submission" date="2017-05" db="EMBL/GenBank/DDBJ databases">
        <title>Functional genome analysis of Paenibacillus pasadenensis strain R16: insights on endophytic life style and antifungal activity.</title>
        <authorList>
            <person name="Passera A."/>
            <person name="Marcolungo L."/>
            <person name="Casati P."/>
            <person name="Brasca M."/>
            <person name="Quaglino F."/>
            <person name="Delledonne M."/>
        </authorList>
    </citation>
    <scope>NUCLEOTIDE SEQUENCE [LARGE SCALE GENOMIC DNA]</scope>
    <source>
        <strain evidence="2 3">R16</strain>
    </source>
</reference>
<sequence>MDRVGKEGPAAWSCRPFSAFVLPFSSIQSFFEKTLAFILAYVVYYFLSLRRRG</sequence>
<keyword evidence="3" id="KW-1185">Reference proteome</keyword>
<protein>
    <submittedName>
        <fullName evidence="2">Uncharacterized protein</fullName>
    </submittedName>
</protein>
<feature type="transmembrane region" description="Helical" evidence="1">
    <location>
        <begin position="30"/>
        <end position="47"/>
    </location>
</feature>
<evidence type="ECO:0000313" key="3">
    <source>
        <dbReference type="Proteomes" id="UP000234789"/>
    </source>
</evidence>